<dbReference type="EMBL" id="AK417579">
    <property type="protein sequence ID" value="BAN20794.1"/>
    <property type="molecule type" value="mRNA"/>
</dbReference>
<feature type="chain" id="PRO_5004372297" description="Secreted protein" evidence="1">
    <location>
        <begin position="19"/>
        <end position="250"/>
    </location>
</feature>
<reference evidence="2" key="1">
    <citation type="journal article" date="2013" name="PLoS ONE">
        <title>Gene expression in gut symbiotic organ of stinkbug affected by extracellular bacterial symbiont.</title>
        <authorList>
            <person name="Futahashi R."/>
            <person name="Tanaka K."/>
            <person name="Tanahashi M."/>
            <person name="Nikoh N."/>
            <person name="Kikuchi Y."/>
            <person name="Lee B.L."/>
            <person name="Fukatsu T."/>
        </authorList>
    </citation>
    <scope>NUCLEOTIDE SEQUENCE</scope>
    <source>
        <tissue evidence="2">Midgut</tissue>
    </source>
</reference>
<organism evidence="2">
    <name type="scientific">Riptortus pedestris</name>
    <name type="common">Bean bug</name>
    <dbReference type="NCBI Taxonomy" id="329032"/>
    <lineage>
        <taxon>Eukaryota</taxon>
        <taxon>Metazoa</taxon>
        <taxon>Ecdysozoa</taxon>
        <taxon>Arthropoda</taxon>
        <taxon>Hexapoda</taxon>
        <taxon>Insecta</taxon>
        <taxon>Pterygota</taxon>
        <taxon>Neoptera</taxon>
        <taxon>Paraneoptera</taxon>
        <taxon>Hemiptera</taxon>
        <taxon>Heteroptera</taxon>
        <taxon>Panheteroptera</taxon>
        <taxon>Pentatomomorpha</taxon>
        <taxon>Coreoidea</taxon>
        <taxon>Alydidae</taxon>
        <taxon>Riptortus</taxon>
    </lineage>
</organism>
<proteinExistence type="evidence at transcript level"/>
<accession>R4WDJ5</accession>
<evidence type="ECO:0008006" key="3">
    <source>
        <dbReference type="Google" id="ProtNLM"/>
    </source>
</evidence>
<protein>
    <recommendedName>
        <fullName evidence="3">Secreted protein</fullName>
    </recommendedName>
</protein>
<evidence type="ECO:0000256" key="1">
    <source>
        <dbReference type="SAM" id="SignalP"/>
    </source>
</evidence>
<dbReference type="Gene3D" id="3.15.10.50">
    <property type="match status" value="1"/>
</dbReference>
<sequence>MLTMLSVVLACCIRYSLATSHQASSGKSSWSRESNSSHLDEFLADFYSKSEVSFYLENMIIKILEDLSSKNHLKRELRLPDVNCSVYGVELVASGGYAGSLNTLRRSGHAVIQRRTRPVLIIVPVAFRDIHAGYHTFTIVAGDRRQTGSLRGTAVSHLIHLKLEWYMDINRCELRYYDTVFEELSGFRINVDGLDQFGEMSKVLAEWLLNSFQSNFRQLVVQQLEMSLRTLLPRQCKDYELSRHSKKVKY</sequence>
<dbReference type="InterPro" id="IPR020234">
    <property type="entry name" value="Mite_allergen_group-7"/>
</dbReference>
<feature type="signal peptide" evidence="1">
    <location>
        <begin position="1"/>
        <end position="18"/>
    </location>
</feature>
<name>R4WDJ5_RIPPE</name>
<dbReference type="AlphaFoldDB" id="R4WDJ5"/>
<dbReference type="InterPro" id="IPR038602">
    <property type="entry name" value="Mite_allergen_7_sf"/>
</dbReference>
<keyword evidence="1" id="KW-0732">Signal</keyword>
<evidence type="ECO:0000313" key="2">
    <source>
        <dbReference type="EMBL" id="BAN20794.1"/>
    </source>
</evidence>
<dbReference type="Pfam" id="PF16984">
    <property type="entry name" value="Grp7_allergen"/>
    <property type="match status" value="1"/>
</dbReference>